<reference evidence="2 3" key="1">
    <citation type="submission" date="2024-10" db="EMBL/GenBank/DDBJ databases">
        <authorList>
            <person name="Kim D."/>
        </authorList>
    </citation>
    <scope>NUCLEOTIDE SEQUENCE [LARGE SCALE GENOMIC DNA]</scope>
    <source>
        <strain evidence="2">BH-2024</strain>
    </source>
</reference>
<accession>A0ABD2IHW4</accession>
<dbReference type="AlphaFoldDB" id="A0ABD2IHW4"/>
<evidence type="ECO:0000313" key="3">
    <source>
        <dbReference type="Proteomes" id="UP001620626"/>
    </source>
</evidence>
<name>A0ABD2IHW4_9BILA</name>
<organism evidence="2 3">
    <name type="scientific">Heterodera trifolii</name>
    <dbReference type="NCBI Taxonomy" id="157864"/>
    <lineage>
        <taxon>Eukaryota</taxon>
        <taxon>Metazoa</taxon>
        <taxon>Ecdysozoa</taxon>
        <taxon>Nematoda</taxon>
        <taxon>Chromadorea</taxon>
        <taxon>Rhabditida</taxon>
        <taxon>Tylenchina</taxon>
        <taxon>Tylenchomorpha</taxon>
        <taxon>Tylenchoidea</taxon>
        <taxon>Heteroderidae</taxon>
        <taxon>Heteroderinae</taxon>
        <taxon>Heterodera</taxon>
    </lineage>
</organism>
<keyword evidence="3" id="KW-1185">Reference proteome</keyword>
<gene>
    <name evidence="2" type="ORF">niasHT_033692</name>
</gene>
<dbReference type="EMBL" id="JBICBT010001227">
    <property type="protein sequence ID" value="KAL3077582.1"/>
    <property type="molecule type" value="Genomic_DNA"/>
</dbReference>
<sequence>MGFFFQCLDPSPPDESVRHFWHIRGVIVDASVPTSSSSATAPQQQNNSPSTDTLQVETNGGGQHLKKDRDKQRQGGNSSPSKRRTMASAKRDKVKRLPPGVLYVYEGRLVYRGRRWGRWCVWHRQNEELEIELCEIEDVKVVEQFVSQRDNRPVRRAGALVEVFASSTDGMHSHTMGLHFGILTDSAEMMGKELRDTFQRHRQRPRIFQFNSVDIEGVEIDVP</sequence>
<comment type="caution">
    <text evidence="2">The sequence shown here is derived from an EMBL/GenBank/DDBJ whole genome shotgun (WGS) entry which is preliminary data.</text>
</comment>
<feature type="compositionally biased region" description="Low complexity" evidence="1">
    <location>
        <begin position="33"/>
        <end position="48"/>
    </location>
</feature>
<protein>
    <submittedName>
        <fullName evidence="2">Uncharacterized protein</fullName>
    </submittedName>
</protein>
<evidence type="ECO:0000256" key="1">
    <source>
        <dbReference type="SAM" id="MobiDB-lite"/>
    </source>
</evidence>
<feature type="region of interest" description="Disordered" evidence="1">
    <location>
        <begin position="33"/>
        <end position="93"/>
    </location>
</feature>
<evidence type="ECO:0000313" key="2">
    <source>
        <dbReference type="EMBL" id="KAL3077582.1"/>
    </source>
</evidence>
<proteinExistence type="predicted"/>
<dbReference type="Proteomes" id="UP001620626">
    <property type="component" value="Unassembled WGS sequence"/>
</dbReference>
<feature type="compositionally biased region" description="Polar residues" evidence="1">
    <location>
        <begin position="49"/>
        <end position="58"/>
    </location>
</feature>